<evidence type="ECO:0000313" key="1">
    <source>
        <dbReference type="EMBL" id="ORO40211.1"/>
    </source>
</evidence>
<name>A0A1X1G0J2_STROR</name>
<dbReference type="RefSeq" id="WP_084851912.1">
    <property type="nucleotide sequence ID" value="NZ_NCUD01000044.1"/>
</dbReference>
<reference evidence="1 2" key="1">
    <citation type="journal article" date="2016" name="Eur. J. Clin. Microbiol. Infect. Dis.">
        <title>Whole genome sequencing as a tool for phylogenetic analysis of clinical strains of Mitis group streptococci.</title>
        <authorList>
            <person name="Rasmussen L.H."/>
            <person name="Dargis R."/>
            <person name="Hojholt K."/>
            <person name="Christensen J.J."/>
            <person name="Skovgaard O."/>
            <person name="Justesen U.S."/>
            <person name="Rosenvinge F.S."/>
            <person name="Moser C."/>
            <person name="Lukjancenko O."/>
            <person name="Rasmussen S."/>
            <person name="Nielsen X.C."/>
        </authorList>
    </citation>
    <scope>NUCLEOTIDE SEQUENCE [LARGE SCALE GENOMIC DNA]</scope>
    <source>
        <strain evidence="1 2">OD_339823_10</strain>
    </source>
</reference>
<dbReference type="AlphaFoldDB" id="A0A1X1G0J2"/>
<dbReference type="EMBL" id="NCUD01000044">
    <property type="protein sequence ID" value="ORO40211.1"/>
    <property type="molecule type" value="Genomic_DNA"/>
</dbReference>
<evidence type="ECO:0000313" key="2">
    <source>
        <dbReference type="Proteomes" id="UP000193633"/>
    </source>
</evidence>
<dbReference type="Proteomes" id="UP000193633">
    <property type="component" value="Unassembled WGS sequence"/>
</dbReference>
<protein>
    <submittedName>
        <fullName evidence="1">Uncharacterized protein</fullName>
    </submittedName>
</protein>
<organism evidence="1 2">
    <name type="scientific">Streptococcus oralis subsp. tigurinus</name>
    <dbReference type="NCBI Taxonomy" id="1077464"/>
    <lineage>
        <taxon>Bacteria</taxon>
        <taxon>Bacillati</taxon>
        <taxon>Bacillota</taxon>
        <taxon>Bacilli</taxon>
        <taxon>Lactobacillales</taxon>
        <taxon>Streptococcaceae</taxon>
        <taxon>Streptococcus</taxon>
    </lineage>
</organism>
<comment type="caution">
    <text evidence="1">The sequence shown here is derived from an EMBL/GenBank/DDBJ whole genome shotgun (WGS) entry which is preliminary data.</text>
</comment>
<sequence>MAKKIVMFFDERLNTDFRIVRFGKCIPVRQEIDNIYMFLNDRNLWNRCKKKMRENQSHIKIKNQDNYNIKKGKIVCLL</sequence>
<accession>A0A1X1G0J2</accession>
<proteinExistence type="predicted"/>
<gene>
    <name evidence="1" type="ORF">B7728_04780</name>
</gene>